<dbReference type="Pfam" id="PF02366">
    <property type="entry name" value="PMT"/>
    <property type="match status" value="1"/>
</dbReference>
<feature type="transmembrane region" description="Helical" evidence="8">
    <location>
        <begin position="271"/>
        <end position="296"/>
    </location>
</feature>
<reference evidence="10 11" key="1">
    <citation type="journal article" date="2015" name="Nature">
        <title>rRNA introns, odd ribosomes, and small enigmatic genomes across a large radiation of phyla.</title>
        <authorList>
            <person name="Brown C.T."/>
            <person name="Hug L.A."/>
            <person name="Thomas B.C."/>
            <person name="Sharon I."/>
            <person name="Castelle C.J."/>
            <person name="Singh A."/>
            <person name="Wilkins M.J."/>
            <person name="Williams K.H."/>
            <person name="Banfield J.F."/>
        </authorList>
    </citation>
    <scope>NUCLEOTIDE SEQUENCE [LARGE SCALE GENOMIC DNA]</scope>
</reference>
<feature type="transmembrane region" description="Helical" evidence="8">
    <location>
        <begin position="6"/>
        <end position="24"/>
    </location>
</feature>
<comment type="caution">
    <text evidence="10">The sequence shown here is derived from an EMBL/GenBank/DDBJ whole genome shotgun (WGS) entry which is preliminary data.</text>
</comment>
<dbReference type="PANTHER" id="PTHR33908">
    <property type="entry name" value="MANNOSYLTRANSFERASE YKCB-RELATED"/>
    <property type="match status" value="1"/>
</dbReference>
<comment type="subcellular location">
    <subcellularLocation>
        <location evidence="1">Cell membrane</location>
        <topology evidence="1">Multi-pass membrane protein</topology>
    </subcellularLocation>
</comment>
<dbReference type="Proteomes" id="UP000034544">
    <property type="component" value="Unassembled WGS sequence"/>
</dbReference>
<feature type="transmembrane region" description="Helical" evidence="8">
    <location>
        <begin position="61"/>
        <end position="82"/>
    </location>
</feature>
<feature type="transmembrane region" description="Helical" evidence="8">
    <location>
        <begin position="326"/>
        <end position="343"/>
    </location>
</feature>
<name>A0A0G0W1D9_UNCKA</name>
<dbReference type="AlphaFoldDB" id="A0A0G0W1D9"/>
<evidence type="ECO:0000259" key="9">
    <source>
        <dbReference type="Pfam" id="PF02366"/>
    </source>
</evidence>
<evidence type="ECO:0000256" key="1">
    <source>
        <dbReference type="ARBA" id="ARBA00004651"/>
    </source>
</evidence>
<dbReference type="GO" id="GO:0000030">
    <property type="term" value="F:mannosyltransferase activity"/>
    <property type="evidence" value="ECO:0007669"/>
    <property type="project" value="InterPro"/>
</dbReference>
<gene>
    <name evidence="10" type="ORF">UU59_C0020G0002</name>
</gene>
<feature type="transmembrane region" description="Helical" evidence="8">
    <location>
        <begin position="302"/>
        <end position="319"/>
    </location>
</feature>
<feature type="transmembrane region" description="Helical" evidence="8">
    <location>
        <begin position="102"/>
        <end position="126"/>
    </location>
</feature>
<protein>
    <recommendedName>
        <fullName evidence="9">ArnT-like N-terminal domain-containing protein</fullName>
    </recommendedName>
</protein>
<dbReference type="GO" id="GO:0009103">
    <property type="term" value="P:lipopolysaccharide biosynthetic process"/>
    <property type="evidence" value="ECO:0007669"/>
    <property type="project" value="UniProtKB-ARBA"/>
</dbReference>
<evidence type="ECO:0000256" key="7">
    <source>
        <dbReference type="ARBA" id="ARBA00023136"/>
    </source>
</evidence>
<feature type="transmembrane region" description="Helical" evidence="8">
    <location>
        <begin position="225"/>
        <end position="250"/>
    </location>
</feature>
<dbReference type="InterPro" id="IPR050297">
    <property type="entry name" value="LipidA_mod_glycosyltrf_83"/>
</dbReference>
<evidence type="ECO:0000313" key="11">
    <source>
        <dbReference type="Proteomes" id="UP000034544"/>
    </source>
</evidence>
<dbReference type="EMBL" id="LCBF01000020">
    <property type="protein sequence ID" value="KKS06809.1"/>
    <property type="molecule type" value="Genomic_DNA"/>
</dbReference>
<feature type="transmembrane region" description="Helical" evidence="8">
    <location>
        <begin position="355"/>
        <end position="374"/>
    </location>
</feature>
<feature type="domain" description="ArnT-like N-terminal" evidence="9">
    <location>
        <begin position="92"/>
        <end position="215"/>
    </location>
</feature>
<feature type="transmembrane region" description="Helical" evidence="8">
    <location>
        <begin position="187"/>
        <end position="213"/>
    </location>
</feature>
<sequence length="528" mass="61294">MKKNIAFIIAIAILTVAGIFLRLWHIEFGLPHSFYADEPEIAELAIKYTYEFKSIVAEGDYYKLIPVSYVYGTFPSYLFTFLTMGFSKISNVLGTPATKYDLYVAMRVFNALLSFLIVPVLAFLFYKQTKRKGLTLILYLLLALNWKLIVHAHYVNPDIILTLIISLSLLTSLLYREKENSDRVLTIVTGVLLGLAVGTKITALIALPLYVWIFYKKGQFRNVVALLFVALGVFVLSNPFSLIFVQDFAYRIYEMLFKEGGLVFDSVDYGYFKYIFALRLMATGSIVLLSLVGFFSKKKSNFDYFLILNILFYVLFFSVQSRRVDRWLLPVLPLVLYFSVWGMEKLESRFGRLKAYFLIFSVLGYYMYFAMPLLTQFQRWTPKSEAYLWMRDNIPPLTTKLVYTEEGLDPMNKLPGAKVYQYEVYASKNAELFYPKDPSYYDYIVVSSRPLENHKRPEVKNTFPEYYLRWDNFVRELNSPGKFELTKDFTLSKPNLIPLSDVFIYRNLDKKPLPVSGVIPFLSTKDSL</sequence>
<dbReference type="PANTHER" id="PTHR33908:SF11">
    <property type="entry name" value="MEMBRANE PROTEIN"/>
    <property type="match status" value="1"/>
</dbReference>
<evidence type="ECO:0000256" key="6">
    <source>
        <dbReference type="ARBA" id="ARBA00022989"/>
    </source>
</evidence>
<evidence type="ECO:0000256" key="2">
    <source>
        <dbReference type="ARBA" id="ARBA00022475"/>
    </source>
</evidence>
<evidence type="ECO:0000256" key="8">
    <source>
        <dbReference type="SAM" id="Phobius"/>
    </source>
</evidence>
<proteinExistence type="predicted"/>
<feature type="transmembrane region" description="Helical" evidence="8">
    <location>
        <begin position="133"/>
        <end position="153"/>
    </location>
</feature>
<keyword evidence="6 8" id="KW-1133">Transmembrane helix</keyword>
<evidence type="ECO:0000256" key="5">
    <source>
        <dbReference type="ARBA" id="ARBA00022692"/>
    </source>
</evidence>
<organism evidence="10 11">
    <name type="scientific">candidate division WWE3 bacterium GW2011_GWE1_41_27</name>
    <dbReference type="NCBI Taxonomy" id="1619131"/>
    <lineage>
        <taxon>Bacteria</taxon>
        <taxon>Katanobacteria</taxon>
    </lineage>
</organism>
<evidence type="ECO:0000256" key="3">
    <source>
        <dbReference type="ARBA" id="ARBA00022676"/>
    </source>
</evidence>
<dbReference type="InterPro" id="IPR003342">
    <property type="entry name" value="ArnT-like_N"/>
</dbReference>
<keyword evidence="5 8" id="KW-0812">Transmembrane</keyword>
<keyword evidence="3" id="KW-0328">Glycosyltransferase</keyword>
<evidence type="ECO:0000256" key="4">
    <source>
        <dbReference type="ARBA" id="ARBA00022679"/>
    </source>
</evidence>
<keyword evidence="4" id="KW-0808">Transferase</keyword>
<evidence type="ECO:0000313" key="10">
    <source>
        <dbReference type="EMBL" id="KKS06809.1"/>
    </source>
</evidence>
<dbReference type="GO" id="GO:0016763">
    <property type="term" value="F:pentosyltransferase activity"/>
    <property type="evidence" value="ECO:0007669"/>
    <property type="project" value="TreeGrafter"/>
</dbReference>
<keyword evidence="2" id="KW-1003">Cell membrane</keyword>
<dbReference type="GO" id="GO:0006493">
    <property type="term" value="P:protein O-linked glycosylation"/>
    <property type="evidence" value="ECO:0007669"/>
    <property type="project" value="InterPro"/>
</dbReference>
<dbReference type="GO" id="GO:0005886">
    <property type="term" value="C:plasma membrane"/>
    <property type="evidence" value="ECO:0007669"/>
    <property type="project" value="UniProtKB-SubCell"/>
</dbReference>
<accession>A0A0G0W1D9</accession>
<keyword evidence="7 8" id="KW-0472">Membrane</keyword>